<proteinExistence type="predicted"/>
<comment type="caution">
    <text evidence="1">The sequence shown here is derived from an EMBL/GenBank/DDBJ whole genome shotgun (WGS) entry which is preliminary data.</text>
</comment>
<reference evidence="1 2" key="1">
    <citation type="submission" date="2013-01" db="EMBL/GenBank/DDBJ databases">
        <authorList>
            <person name="Harkins D.M."/>
            <person name="Durkin A.S."/>
            <person name="Brinkac L.M."/>
            <person name="Haft D.H."/>
            <person name="Selengut J.D."/>
            <person name="Sanka R."/>
            <person name="DePew J."/>
            <person name="Purushe J."/>
            <person name="Galloway R.L."/>
            <person name="Vinetz J.M."/>
            <person name="Sutton G.G."/>
            <person name="Nierman W.C."/>
            <person name="Fouts D.E."/>
        </authorList>
    </citation>
    <scope>NUCLEOTIDE SEQUENCE [LARGE SCALE GENOMIC DNA]</scope>
    <source>
        <strain evidence="1 2">Nikolaevo</strain>
    </source>
</reference>
<dbReference type="EMBL" id="ANCE01000156">
    <property type="protein sequence ID" value="EMK22932.1"/>
    <property type="molecule type" value="Genomic_DNA"/>
</dbReference>
<organism evidence="1 2">
    <name type="scientific">Leptospira kirschneri serovar Bulgarica str. Nikolaevo</name>
    <dbReference type="NCBI Taxonomy" id="1240687"/>
    <lineage>
        <taxon>Bacteria</taxon>
        <taxon>Pseudomonadati</taxon>
        <taxon>Spirochaetota</taxon>
        <taxon>Spirochaetia</taxon>
        <taxon>Leptospirales</taxon>
        <taxon>Leptospiraceae</taxon>
        <taxon>Leptospira</taxon>
    </lineage>
</organism>
<dbReference type="AlphaFoldDB" id="M6F7D7"/>
<evidence type="ECO:0000313" key="1">
    <source>
        <dbReference type="EMBL" id="EMK22932.1"/>
    </source>
</evidence>
<evidence type="ECO:0000313" key="2">
    <source>
        <dbReference type="Proteomes" id="UP000011980"/>
    </source>
</evidence>
<accession>M6F7D7</accession>
<name>M6F7D7_9LEPT</name>
<sequence length="45" mass="5630">MKVPTFSKFQNKIRFLAIYFHIHRNFKINIFYQNKPGQFIFQSYK</sequence>
<dbReference type="PATRIC" id="fig|1240687.3.peg.3221"/>
<gene>
    <name evidence="1" type="ORF">LEP1GSC008_3176</name>
</gene>
<protein>
    <submittedName>
        <fullName evidence="1">Uncharacterized protein</fullName>
    </submittedName>
</protein>
<dbReference type="Proteomes" id="UP000011980">
    <property type="component" value="Unassembled WGS sequence"/>
</dbReference>